<comment type="caution">
    <text evidence="9">The sequence shown here is derived from an EMBL/GenBank/DDBJ whole genome shotgun (WGS) entry which is preliminary data.</text>
</comment>
<keyword evidence="10" id="KW-1185">Reference proteome</keyword>
<protein>
    <recommendedName>
        <fullName evidence="6">Transcription repressor</fullName>
    </recommendedName>
    <alternativeName>
        <fullName evidence="6">Ovate family protein</fullName>
    </alternativeName>
</protein>
<comment type="function">
    <text evidence="6">Transcriptional repressor that regulates multiple aspects of plant growth and development.</text>
</comment>
<keyword evidence="2 6" id="KW-0678">Repressor</keyword>
<feature type="region of interest" description="Disordered" evidence="7">
    <location>
        <begin position="144"/>
        <end position="178"/>
    </location>
</feature>
<dbReference type="Pfam" id="PF04844">
    <property type="entry name" value="Ovate"/>
    <property type="match status" value="1"/>
</dbReference>
<reference evidence="9" key="1">
    <citation type="submission" date="2022-12" db="EMBL/GenBank/DDBJ databases">
        <title>Draft genome assemblies for two species of Escallonia (Escalloniales).</title>
        <authorList>
            <person name="Chanderbali A."/>
            <person name="Dervinis C."/>
            <person name="Anghel I."/>
            <person name="Soltis D."/>
            <person name="Soltis P."/>
            <person name="Zapata F."/>
        </authorList>
    </citation>
    <scope>NUCLEOTIDE SEQUENCE</scope>
    <source>
        <strain evidence="9">UCBG92.1500</strain>
        <tissue evidence="9">Leaf</tissue>
    </source>
</reference>
<dbReference type="AlphaFoldDB" id="A0AA88UH89"/>
<dbReference type="InterPro" id="IPR006458">
    <property type="entry name" value="Ovate_C"/>
</dbReference>
<dbReference type="NCBIfam" id="TIGR01568">
    <property type="entry name" value="A_thal_3678"/>
    <property type="match status" value="1"/>
</dbReference>
<evidence type="ECO:0000256" key="6">
    <source>
        <dbReference type="RuleBase" id="RU367028"/>
    </source>
</evidence>
<feature type="region of interest" description="Disordered" evidence="7">
    <location>
        <begin position="261"/>
        <end position="282"/>
    </location>
</feature>
<accession>A0AA88UH89</accession>
<feature type="compositionally biased region" description="Low complexity" evidence="7">
    <location>
        <begin position="144"/>
        <end position="167"/>
    </location>
</feature>
<feature type="compositionally biased region" description="Basic and acidic residues" evidence="7">
    <location>
        <begin position="270"/>
        <end position="282"/>
    </location>
</feature>
<feature type="domain" description="OVATE" evidence="8">
    <location>
        <begin position="190"/>
        <end position="253"/>
    </location>
</feature>
<dbReference type="GO" id="GO:0045892">
    <property type="term" value="P:negative regulation of DNA-templated transcription"/>
    <property type="evidence" value="ECO:0007669"/>
    <property type="project" value="UniProtKB-UniRule"/>
</dbReference>
<dbReference type="PROSITE" id="PS51754">
    <property type="entry name" value="OVATE"/>
    <property type="match status" value="1"/>
</dbReference>
<evidence type="ECO:0000256" key="2">
    <source>
        <dbReference type="ARBA" id="ARBA00022491"/>
    </source>
</evidence>
<dbReference type="PANTHER" id="PTHR33057">
    <property type="entry name" value="TRANSCRIPTION REPRESSOR OFP7-RELATED"/>
    <property type="match status" value="1"/>
</dbReference>
<feature type="compositionally biased region" description="Basic and acidic residues" evidence="7">
    <location>
        <begin position="169"/>
        <end position="178"/>
    </location>
</feature>
<evidence type="ECO:0000256" key="3">
    <source>
        <dbReference type="ARBA" id="ARBA00023015"/>
    </source>
</evidence>
<dbReference type="InterPro" id="IPR038933">
    <property type="entry name" value="Ovate"/>
</dbReference>
<organism evidence="9 10">
    <name type="scientific">Escallonia rubra</name>
    <dbReference type="NCBI Taxonomy" id="112253"/>
    <lineage>
        <taxon>Eukaryota</taxon>
        <taxon>Viridiplantae</taxon>
        <taxon>Streptophyta</taxon>
        <taxon>Embryophyta</taxon>
        <taxon>Tracheophyta</taxon>
        <taxon>Spermatophyta</taxon>
        <taxon>Magnoliopsida</taxon>
        <taxon>eudicotyledons</taxon>
        <taxon>Gunneridae</taxon>
        <taxon>Pentapetalae</taxon>
        <taxon>asterids</taxon>
        <taxon>campanulids</taxon>
        <taxon>Escalloniales</taxon>
        <taxon>Escalloniaceae</taxon>
        <taxon>Escallonia</taxon>
    </lineage>
</organism>
<evidence type="ECO:0000259" key="8">
    <source>
        <dbReference type="PROSITE" id="PS51754"/>
    </source>
</evidence>
<evidence type="ECO:0000256" key="4">
    <source>
        <dbReference type="ARBA" id="ARBA00023163"/>
    </source>
</evidence>
<gene>
    <name evidence="9" type="ORF">RJ640_008634</name>
</gene>
<keyword evidence="3 6" id="KW-0805">Transcription regulation</keyword>
<keyword evidence="4 6" id="KW-0804">Transcription</keyword>
<keyword evidence="5 6" id="KW-0539">Nucleus</keyword>
<dbReference type="GO" id="GO:0005634">
    <property type="term" value="C:nucleus"/>
    <property type="evidence" value="ECO:0007669"/>
    <property type="project" value="UniProtKB-SubCell"/>
</dbReference>
<sequence length="282" mass="32292">MPRQLQKTLSDYLLRIKKSPTPPIRSPSKTLSSSTSWVLRGCKHPKTPSFAVDRSPDIRCHDETDNEDAATLSDIDRFLFENFKSLYQEEYDGYNEKKKNILDNNEEKSVDFSFGKPRLFDPPRGLRGSRRFFVGSGSSSSLIEEARTSVTASEETGSSSTTTTNTTHDSPREGDDAKEKVMKPDDFITVLTYSQSPYDDFRCSMQEMIQARLHHRGKVNWEFMEELLFCYINLNDKKSYRYILRAFVDLVVALRENSGRIPAGSPKVRGNQDMRKKRGDVT</sequence>
<evidence type="ECO:0000313" key="9">
    <source>
        <dbReference type="EMBL" id="KAK2984869.1"/>
    </source>
</evidence>
<name>A0AA88UH89_9ASTE</name>
<comment type="subcellular location">
    <subcellularLocation>
        <location evidence="1 6">Nucleus</location>
    </subcellularLocation>
</comment>
<evidence type="ECO:0000256" key="1">
    <source>
        <dbReference type="ARBA" id="ARBA00004123"/>
    </source>
</evidence>
<evidence type="ECO:0000313" key="10">
    <source>
        <dbReference type="Proteomes" id="UP001187471"/>
    </source>
</evidence>
<dbReference type="EMBL" id="JAVXUO010001211">
    <property type="protein sequence ID" value="KAK2984869.1"/>
    <property type="molecule type" value="Genomic_DNA"/>
</dbReference>
<evidence type="ECO:0000256" key="5">
    <source>
        <dbReference type="ARBA" id="ARBA00023242"/>
    </source>
</evidence>
<dbReference type="Proteomes" id="UP001187471">
    <property type="component" value="Unassembled WGS sequence"/>
</dbReference>
<proteinExistence type="predicted"/>
<dbReference type="PANTHER" id="PTHR33057:SF117">
    <property type="entry name" value="TRANSCRIPTION REPRESSOR OFP14"/>
    <property type="match status" value="1"/>
</dbReference>
<evidence type="ECO:0000256" key="7">
    <source>
        <dbReference type="SAM" id="MobiDB-lite"/>
    </source>
</evidence>